<reference evidence="3 4" key="1">
    <citation type="submission" date="2024-10" db="EMBL/GenBank/DDBJ databases">
        <authorList>
            <person name="Kim D."/>
        </authorList>
    </citation>
    <scope>NUCLEOTIDE SEQUENCE [LARGE SCALE GENOMIC DNA]</scope>
    <source>
        <strain evidence="3">Taebaek</strain>
    </source>
</reference>
<evidence type="ECO:0000259" key="2">
    <source>
        <dbReference type="PROSITE" id="PS50188"/>
    </source>
</evidence>
<evidence type="ECO:0000313" key="4">
    <source>
        <dbReference type="Proteomes" id="UP001620645"/>
    </source>
</evidence>
<accession>A0ABD2JKC8</accession>
<organism evidence="3 4">
    <name type="scientific">Heterodera schachtii</name>
    <name type="common">Sugarbeet cyst nematode worm</name>
    <name type="synonym">Tylenchus schachtii</name>
    <dbReference type="NCBI Taxonomy" id="97005"/>
    <lineage>
        <taxon>Eukaryota</taxon>
        <taxon>Metazoa</taxon>
        <taxon>Ecdysozoa</taxon>
        <taxon>Nematoda</taxon>
        <taxon>Chromadorea</taxon>
        <taxon>Rhabditida</taxon>
        <taxon>Tylenchina</taxon>
        <taxon>Tylenchomorpha</taxon>
        <taxon>Tylenchoidea</taxon>
        <taxon>Heteroderidae</taxon>
        <taxon>Heteroderinae</taxon>
        <taxon>Heterodera</taxon>
    </lineage>
</organism>
<dbReference type="InterPro" id="IPR043136">
    <property type="entry name" value="B30.2/SPRY_sf"/>
</dbReference>
<dbReference type="AlphaFoldDB" id="A0ABD2JKC8"/>
<comment type="caution">
    <text evidence="3">The sequence shown here is derived from an EMBL/GenBank/DDBJ whole genome shotgun (WGS) entry which is preliminary data.</text>
</comment>
<dbReference type="CDD" id="cd12885">
    <property type="entry name" value="SPRY_RanBP_like"/>
    <property type="match status" value="1"/>
</dbReference>
<dbReference type="Gene3D" id="2.60.120.920">
    <property type="match status" value="1"/>
</dbReference>
<dbReference type="InterPro" id="IPR013320">
    <property type="entry name" value="ConA-like_dom_sf"/>
</dbReference>
<dbReference type="SMART" id="SM00449">
    <property type="entry name" value="SPRY"/>
    <property type="match status" value="1"/>
</dbReference>
<dbReference type="InterPro" id="IPR003877">
    <property type="entry name" value="SPRY_dom"/>
</dbReference>
<dbReference type="EMBL" id="JBICCN010000137">
    <property type="protein sequence ID" value="KAL3091082.1"/>
    <property type="molecule type" value="Genomic_DNA"/>
</dbReference>
<feature type="region of interest" description="Disordered" evidence="1">
    <location>
        <begin position="209"/>
        <end position="231"/>
    </location>
</feature>
<dbReference type="PROSITE" id="PS50188">
    <property type="entry name" value="B302_SPRY"/>
    <property type="match status" value="1"/>
</dbReference>
<feature type="compositionally biased region" description="Basic and acidic residues" evidence="1">
    <location>
        <begin position="33"/>
        <end position="43"/>
    </location>
</feature>
<dbReference type="InterPro" id="IPR044736">
    <property type="entry name" value="Gid1/RanBPM/SPLA_SPRY"/>
</dbReference>
<feature type="compositionally biased region" description="Polar residues" evidence="1">
    <location>
        <begin position="214"/>
        <end position="231"/>
    </location>
</feature>
<sequence>MMNPLKRKMVEGQSKENAVPTETDGDEQQQQQKEFREKFAQKETELKEANKKIKVFRGKFAKKEMELKEANQLCKIKDLENRALQKKKQNEQGKYASVDQFTNLQNDLFGLIHDLNVKQQQQQEENCKYVSADQFNGIIDELKKQQQMIINRQMTTDSNLANAFQTKFAGLETLQKKMESFIELLKEQTEEIVLADELEQILGRIGELEKKQQNEQGTSSTTEENGDSNPPNDYCWDVNACSKDIEITGEKCLSVHSKGIENGCRSVFAKHSFSLNNYCSGIFYYEITAKKINRGFNFGFAVKHYPQMLDEIIYRSGTFAYSSYGNFCINGKWKNRTSEYSYRAGDVVGFGVNLATRQIIFTKNGQLLDTTNYFISQCFSAASPLIPFVSLYSFGDKIEANFEPNFKFETDI</sequence>
<dbReference type="Proteomes" id="UP001620645">
    <property type="component" value="Unassembled WGS sequence"/>
</dbReference>
<gene>
    <name evidence="3" type="ORF">niasHS_005045</name>
</gene>
<feature type="region of interest" description="Disordered" evidence="1">
    <location>
        <begin position="1"/>
        <end position="43"/>
    </location>
</feature>
<keyword evidence="4" id="KW-1185">Reference proteome</keyword>
<feature type="domain" description="B30.2/SPRY" evidence="2">
    <location>
        <begin position="214"/>
        <end position="407"/>
    </location>
</feature>
<name>A0ABD2JKC8_HETSC</name>
<dbReference type="InterPro" id="IPR001870">
    <property type="entry name" value="B30.2/SPRY"/>
</dbReference>
<dbReference type="Pfam" id="PF00622">
    <property type="entry name" value="SPRY"/>
    <property type="match status" value="1"/>
</dbReference>
<protein>
    <recommendedName>
        <fullName evidence="2">B30.2/SPRY domain-containing protein</fullName>
    </recommendedName>
</protein>
<evidence type="ECO:0000313" key="3">
    <source>
        <dbReference type="EMBL" id="KAL3091082.1"/>
    </source>
</evidence>
<evidence type="ECO:0000256" key="1">
    <source>
        <dbReference type="SAM" id="MobiDB-lite"/>
    </source>
</evidence>
<dbReference type="SUPFAM" id="SSF49899">
    <property type="entry name" value="Concanavalin A-like lectins/glucanases"/>
    <property type="match status" value="1"/>
</dbReference>
<proteinExistence type="predicted"/>